<keyword evidence="3" id="KW-1185">Reference proteome</keyword>
<evidence type="ECO:0000313" key="2">
    <source>
        <dbReference type="EMBL" id="KAJ2777225.1"/>
    </source>
</evidence>
<gene>
    <name evidence="2" type="ORF">H4R18_005254</name>
</gene>
<reference evidence="2" key="1">
    <citation type="submission" date="2022-07" db="EMBL/GenBank/DDBJ databases">
        <title>Phylogenomic reconstructions and comparative analyses of Kickxellomycotina fungi.</title>
        <authorList>
            <person name="Reynolds N.K."/>
            <person name="Stajich J.E."/>
            <person name="Barry K."/>
            <person name="Grigoriev I.V."/>
            <person name="Crous P."/>
            <person name="Smith M.E."/>
        </authorList>
    </citation>
    <scope>NUCLEOTIDE SEQUENCE</scope>
    <source>
        <strain evidence="2">NBRC 105414</strain>
    </source>
</reference>
<dbReference type="OrthoDB" id="5591566at2759"/>
<organism evidence="2 3">
    <name type="scientific">Coemansia javaensis</name>
    <dbReference type="NCBI Taxonomy" id="2761396"/>
    <lineage>
        <taxon>Eukaryota</taxon>
        <taxon>Fungi</taxon>
        <taxon>Fungi incertae sedis</taxon>
        <taxon>Zoopagomycota</taxon>
        <taxon>Kickxellomycotina</taxon>
        <taxon>Kickxellomycetes</taxon>
        <taxon>Kickxellales</taxon>
        <taxon>Kickxellaceae</taxon>
        <taxon>Coemansia</taxon>
    </lineage>
</organism>
<dbReference type="EMBL" id="JANBUL010000304">
    <property type="protein sequence ID" value="KAJ2777225.1"/>
    <property type="molecule type" value="Genomic_DNA"/>
</dbReference>
<dbReference type="Proteomes" id="UP001140217">
    <property type="component" value="Unassembled WGS sequence"/>
</dbReference>
<evidence type="ECO:0000256" key="1">
    <source>
        <dbReference type="SAM" id="MobiDB-lite"/>
    </source>
</evidence>
<feature type="region of interest" description="Disordered" evidence="1">
    <location>
        <begin position="56"/>
        <end position="77"/>
    </location>
</feature>
<evidence type="ECO:0000313" key="3">
    <source>
        <dbReference type="Proteomes" id="UP001140217"/>
    </source>
</evidence>
<comment type="caution">
    <text evidence="2">The sequence shown here is derived from an EMBL/GenBank/DDBJ whole genome shotgun (WGS) entry which is preliminary data.</text>
</comment>
<feature type="compositionally biased region" description="Basic and acidic residues" evidence="1">
    <location>
        <begin position="253"/>
        <end position="272"/>
    </location>
</feature>
<proteinExistence type="predicted"/>
<feature type="compositionally biased region" description="Basic residues" evidence="1">
    <location>
        <begin position="362"/>
        <end position="371"/>
    </location>
</feature>
<accession>A0A9W8H232</accession>
<name>A0A9W8H232_9FUNG</name>
<feature type="region of interest" description="Disordered" evidence="1">
    <location>
        <begin position="312"/>
        <end position="371"/>
    </location>
</feature>
<protein>
    <submittedName>
        <fullName evidence="2">Uncharacterized protein</fullName>
    </submittedName>
</protein>
<feature type="region of interest" description="Disordered" evidence="1">
    <location>
        <begin position="1"/>
        <end position="28"/>
    </location>
</feature>
<feature type="region of interest" description="Disordered" evidence="1">
    <location>
        <begin position="116"/>
        <end position="139"/>
    </location>
</feature>
<sequence length="371" mass="39799">MANVTSAIVQAAEQQGGLGFDSSEDGIAHEDTAERHTLSGVDFDAWMSQHAVLEAEQPDGSVYEEEAEAEAEGDEDGAVSADILSAWASAQKAWSDAQCLPEVDVDDAVEVVETNSGTASAAEPPSGYCRPPLPPQDTPPSLASLHSTICGHLDRLVAMADELFSAHSADGEDAQADQDAEHAIADMVEGDMLESLGLAKEALDRYTQACAEWSTTQGQLEARVRELEGENQGLRARCAGLELDAKTAAAQLQDERRAHDSTREELAQERRGSAALRKRLHGALSPQAEKRRRLVCDADLCGAVVSAGEHARLRRQYSGPQRENATPPPGSPRARSPWSSVRRPVTPRVGLPPGRPAVSSPGHHHKLRPYY</sequence>
<feature type="compositionally biased region" description="Acidic residues" evidence="1">
    <location>
        <begin position="62"/>
        <end position="77"/>
    </location>
</feature>
<feature type="region of interest" description="Disordered" evidence="1">
    <location>
        <begin position="251"/>
        <end position="274"/>
    </location>
</feature>
<dbReference type="AlphaFoldDB" id="A0A9W8H232"/>